<dbReference type="GO" id="GO:0016491">
    <property type="term" value="F:oxidoreductase activity"/>
    <property type="evidence" value="ECO:0007669"/>
    <property type="project" value="TreeGrafter"/>
</dbReference>
<dbReference type="PANTHER" id="PTHR12697">
    <property type="entry name" value="PBS LYASE HEAT-LIKE PROTEIN"/>
    <property type="match status" value="1"/>
</dbReference>
<dbReference type="SUPFAM" id="SSF48371">
    <property type="entry name" value="ARM repeat"/>
    <property type="match status" value="1"/>
</dbReference>
<dbReference type="OrthoDB" id="272019at2"/>
<dbReference type="KEGG" id="aagg:ETAA8_10850"/>
<dbReference type="SMART" id="SM00567">
    <property type="entry name" value="EZ_HEAT"/>
    <property type="match status" value="3"/>
</dbReference>
<accession>A0A517Y705</accession>
<keyword evidence="3" id="KW-1185">Reference proteome</keyword>
<dbReference type="AlphaFoldDB" id="A0A517Y705"/>
<dbReference type="InterPro" id="IPR004155">
    <property type="entry name" value="PBS_lyase_HEAT"/>
</dbReference>
<dbReference type="Pfam" id="PF13646">
    <property type="entry name" value="HEAT_2"/>
    <property type="match status" value="1"/>
</dbReference>
<feature type="region of interest" description="Disordered" evidence="1">
    <location>
        <begin position="183"/>
        <end position="214"/>
    </location>
</feature>
<dbReference type="InterPro" id="IPR011989">
    <property type="entry name" value="ARM-like"/>
</dbReference>
<dbReference type="Proteomes" id="UP000315017">
    <property type="component" value="Chromosome"/>
</dbReference>
<gene>
    <name evidence="2" type="ORF">ETAA8_10850</name>
</gene>
<dbReference type="PANTHER" id="PTHR12697:SF5">
    <property type="entry name" value="DEOXYHYPUSINE HYDROXYLASE"/>
    <property type="match status" value="1"/>
</dbReference>
<reference evidence="2 3" key="1">
    <citation type="submission" date="2019-02" db="EMBL/GenBank/DDBJ databases">
        <title>Deep-cultivation of Planctomycetes and their phenomic and genomic characterization uncovers novel biology.</title>
        <authorList>
            <person name="Wiegand S."/>
            <person name="Jogler M."/>
            <person name="Boedeker C."/>
            <person name="Pinto D."/>
            <person name="Vollmers J."/>
            <person name="Rivas-Marin E."/>
            <person name="Kohn T."/>
            <person name="Peeters S.H."/>
            <person name="Heuer A."/>
            <person name="Rast P."/>
            <person name="Oberbeckmann S."/>
            <person name="Bunk B."/>
            <person name="Jeske O."/>
            <person name="Meyerdierks A."/>
            <person name="Storesund J.E."/>
            <person name="Kallscheuer N."/>
            <person name="Luecker S."/>
            <person name="Lage O.M."/>
            <person name="Pohl T."/>
            <person name="Merkel B.J."/>
            <person name="Hornburger P."/>
            <person name="Mueller R.-W."/>
            <person name="Bruemmer F."/>
            <person name="Labrenz M."/>
            <person name="Spormann A.M."/>
            <person name="Op den Camp H."/>
            <person name="Overmann J."/>
            <person name="Amann R."/>
            <person name="Jetten M.S.M."/>
            <person name="Mascher T."/>
            <person name="Medema M.H."/>
            <person name="Devos D.P."/>
            <person name="Kaster A.-K."/>
            <person name="Ovreas L."/>
            <person name="Rohde M."/>
            <person name="Galperin M.Y."/>
            <person name="Jogler C."/>
        </authorList>
    </citation>
    <scope>NUCLEOTIDE SEQUENCE [LARGE SCALE GENOMIC DNA]</scope>
    <source>
        <strain evidence="2 3">ETA_A8</strain>
    </source>
</reference>
<dbReference type="Gene3D" id="1.25.10.10">
    <property type="entry name" value="Leucine-rich Repeat Variant"/>
    <property type="match status" value="1"/>
</dbReference>
<dbReference type="RefSeq" id="WP_145085891.1">
    <property type="nucleotide sequence ID" value="NZ_CP036274.1"/>
</dbReference>
<evidence type="ECO:0000313" key="3">
    <source>
        <dbReference type="Proteomes" id="UP000315017"/>
    </source>
</evidence>
<dbReference type="EMBL" id="CP036274">
    <property type="protein sequence ID" value="QDU26013.1"/>
    <property type="molecule type" value="Genomic_DNA"/>
</dbReference>
<organism evidence="2 3">
    <name type="scientific">Anatilimnocola aggregata</name>
    <dbReference type="NCBI Taxonomy" id="2528021"/>
    <lineage>
        <taxon>Bacteria</taxon>
        <taxon>Pseudomonadati</taxon>
        <taxon>Planctomycetota</taxon>
        <taxon>Planctomycetia</taxon>
        <taxon>Pirellulales</taxon>
        <taxon>Pirellulaceae</taxon>
        <taxon>Anatilimnocola</taxon>
    </lineage>
</organism>
<feature type="compositionally biased region" description="Pro residues" evidence="1">
    <location>
        <begin position="186"/>
        <end position="195"/>
    </location>
</feature>
<name>A0A517Y705_9BACT</name>
<dbReference type="InterPro" id="IPR016024">
    <property type="entry name" value="ARM-type_fold"/>
</dbReference>
<sequence length="214" mass="22677">MLKLHFISAGEYRWFAASLLAGSGLLHAGCGYDPYPTPKPVRTPGIQSSLDGVQRATYETSLTTGAAPTVPAPVMEVYRPQAPEIIPFEQWTEQQAAADALGRIGQQAIPYLQQALRSPDPQIKIQAAEVLARMGSDAKSAVNDLVPLLDDPDPEVRKVATRTLGRIGPDAAAAIPALMRSLVQPEPLPPAPAPAPTSGSAPGPLTEPRLLPRQ</sequence>
<proteinExistence type="predicted"/>
<evidence type="ECO:0000313" key="2">
    <source>
        <dbReference type="EMBL" id="QDU26013.1"/>
    </source>
</evidence>
<evidence type="ECO:0000256" key="1">
    <source>
        <dbReference type="SAM" id="MobiDB-lite"/>
    </source>
</evidence>
<protein>
    <submittedName>
        <fullName evidence="2">HEAT repeat protein</fullName>
    </submittedName>
</protein>